<evidence type="ECO:0000256" key="3">
    <source>
        <dbReference type="ARBA" id="ARBA00023015"/>
    </source>
</evidence>
<dbReference type="Proteomes" id="UP000187074">
    <property type="component" value="Unassembled WGS sequence"/>
</dbReference>
<dbReference type="GO" id="GO:0006355">
    <property type="term" value="P:regulation of DNA-templated transcription"/>
    <property type="evidence" value="ECO:0007669"/>
    <property type="project" value="InterPro"/>
</dbReference>
<dbReference type="STRING" id="1401.BK123_04435"/>
<dbReference type="CDD" id="cd00156">
    <property type="entry name" value="REC"/>
    <property type="match status" value="1"/>
</dbReference>
<dbReference type="Pfam" id="PF00072">
    <property type="entry name" value="Response_reg"/>
    <property type="match status" value="1"/>
</dbReference>
<dbReference type="InterPro" id="IPR001789">
    <property type="entry name" value="Sig_transdc_resp-reg_receiver"/>
</dbReference>
<gene>
    <name evidence="10" type="ORF">BK123_04435</name>
</gene>
<dbReference type="Pfam" id="PF00486">
    <property type="entry name" value="Trans_reg_C"/>
    <property type="match status" value="1"/>
</dbReference>
<proteinExistence type="predicted"/>
<keyword evidence="3" id="KW-0805">Transcription regulation</keyword>
<keyword evidence="1 6" id="KW-0597">Phosphoprotein</keyword>
<keyword evidence="4 7" id="KW-0238">DNA-binding</keyword>
<dbReference type="GO" id="GO:0000156">
    <property type="term" value="F:phosphorelay response regulator activity"/>
    <property type="evidence" value="ECO:0007669"/>
    <property type="project" value="TreeGrafter"/>
</dbReference>
<dbReference type="InterPro" id="IPR001867">
    <property type="entry name" value="OmpR/PhoB-type_DNA-bd"/>
</dbReference>
<dbReference type="SMART" id="SM00862">
    <property type="entry name" value="Trans_reg_C"/>
    <property type="match status" value="1"/>
</dbReference>
<dbReference type="PROSITE" id="PS50110">
    <property type="entry name" value="RESPONSE_REGULATORY"/>
    <property type="match status" value="1"/>
</dbReference>
<dbReference type="AlphaFoldDB" id="A0A1R1B9K5"/>
<evidence type="ECO:0000256" key="7">
    <source>
        <dbReference type="PROSITE-ProRule" id="PRU01091"/>
    </source>
</evidence>
<evidence type="ECO:0000256" key="2">
    <source>
        <dbReference type="ARBA" id="ARBA00023012"/>
    </source>
</evidence>
<dbReference type="PANTHER" id="PTHR48111">
    <property type="entry name" value="REGULATOR OF RPOS"/>
    <property type="match status" value="1"/>
</dbReference>
<dbReference type="OrthoDB" id="188184at2"/>
<dbReference type="GO" id="GO:0032993">
    <property type="term" value="C:protein-DNA complex"/>
    <property type="evidence" value="ECO:0007669"/>
    <property type="project" value="TreeGrafter"/>
</dbReference>
<dbReference type="FunFam" id="1.10.10.10:FF:000005">
    <property type="entry name" value="Two-component system response regulator"/>
    <property type="match status" value="1"/>
</dbReference>
<keyword evidence="5" id="KW-0804">Transcription</keyword>
<sequence length="240" mass="27488">MEKVILIAADNQDRVQTVMEILKQAGYKVMHAMSHSEVVAILQRSGANLLLIDSRLPGMNHFNLVERLTGKKEQIPIIVIGNDGSDEAIQALEAGAHDYIPDDRDTRELLARIANLLKLFQTGRMEQEEVIRIGDLVIDPLSRNVSREKEAIELTHREYDLLLFLARRQGQVCTREDILKQVWDYDFHTGTNVVDVYILHLREKIDRGRKQKLLRTIRGTGYKLLSQEEINAASKKDRLP</sequence>
<feature type="modified residue" description="4-aspartylphosphate" evidence="6">
    <location>
        <position position="53"/>
    </location>
</feature>
<dbReference type="Gene3D" id="1.10.10.10">
    <property type="entry name" value="Winged helix-like DNA-binding domain superfamily/Winged helix DNA-binding domain"/>
    <property type="match status" value="1"/>
</dbReference>
<dbReference type="EMBL" id="MRTF01000001">
    <property type="protein sequence ID" value="OME96829.1"/>
    <property type="molecule type" value="Genomic_DNA"/>
</dbReference>
<protein>
    <submittedName>
        <fullName evidence="10">DNA-binding response regulator</fullName>
    </submittedName>
</protein>
<evidence type="ECO:0000313" key="10">
    <source>
        <dbReference type="EMBL" id="OME96829.1"/>
    </source>
</evidence>
<dbReference type="GO" id="GO:0000976">
    <property type="term" value="F:transcription cis-regulatory region binding"/>
    <property type="evidence" value="ECO:0007669"/>
    <property type="project" value="TreeGrafter"/>
</dbReference>
<dbReference type="PROSITE" id="PS51755">
    <property type="entry name" value="OMPR_PHOB"/>
    <property type="match status" value="1"/>
</dbReference>
<name>A0A1R1B9K5_PAELA</name>
<dbReference type="RefSeq" id="WP_076321170.1">
    <property type="nucleotide sequence ID" value="NZ_MRTF01000001.1"/>
</dbReference>
<feature type="domain" description="OmpR/PhoB-type" evidence="9">
    <location>
        <begin position="128"/>
        <end position="226"/>
    </location>
</feature>
<dbReference type="CDD" id="cd00383">
    <property type="entry name" value="trans_reg_C"/>
    <property type="match status" value="1"/>
</dbReference>
<dbReference type="InterPro" id="IPR011006">
    <property type="entry name" value="CheY-like_superfamily"/>
</dbReference>
<evidence type="ECO:0000259" key="8">
    <source>
        <dbReference type="PROSITE" id="PS50110"/>
    </source>
</evidence>
<comment type="caution">
    <text evidence="10">The sequence shown here is derived from an EMBL/GenBank/DDBJ whole genome shotgun (WGS) entry which is preliminary data.</text>
</comment>
<dbReference type="Gene3D" id="6.10.250.690">
    <property type="match status" value="1"/>
</dbReference>
<evidence type="ECO:0000313" key="11">
    <source>
        <dbReference type="Proteomes" id="UP000187074"/>
    </source>
</evidence>
<organism evidence="10 11">
    <name type="scientific">Paenibacillus lautus</name>
    <name type="common">Bacillus lautus</name>
    <dbReference type="NCBI Taxonomy" id="1401"/>
    <lineage>
        <taxon>Bacteria</taxon>
        <taxon>Bacillati</taxon>
        <taxon>Bacillota</taxon>
        <taxon>Bacilli</taxon>
        <taxon>Bacillales</taxon>
        <taxon>Paenibacillaceae</taxon>
        <taxon>Paenibacillus</taxon>
    </lineage>
</organism>
<evidence type="ECO:0000256" key="6">
    <source>
        <dbReference type="PROSITE-ProRule" id="PRU00169"/>
    </source>
</evidence>
<dbReference type="Gene3D" id="3.40.50.2300">
    <property type="match status" value="1"/>
</dbReference>
<dbReference type="InterPro" id="IPR036388">
    <property type="entry name" value="WH-like_DNA-bd_sf"/>
</dbReference>
<evidence type="ECO:0000256" key="5">
    <source>
        <dbReference type="ARBA" id="ARBA00023163"/>
    </source>
</evidence>
<evidence type="ECO:0000256" key="1">
    <source>
        <dbReference type="ARBA" id="ARBA00022553"/>
    </source>
</evidence>
<dbReference type="SUPFAM" id="SSF52172">
    <property type="entry name" value="CheY-like"/>
    <property type="match status" value="1"/>
</dbReference>
<dbReference type="SMART" id="SM00448">
    <property type="entry name" value="REC"/>
    <property type="match status" value="1"/>
</dbReference>
<evidence type="ECO:0000256" key="4">
    <source>
        <dbReference type="ARBA" id="ARBA00023125"/>
    </source>
</evidence>
<keyword evidence="2" id="KW-0902">Two-component regulatory system</keyword>
<feature type="DNA-binding region" description="OmpR/PhoB-type" evidence="7">
    <location>
        <begin position="128"/>
        <end position="226"/>
    </location>
</feature>
<accession>A0A1R1B9K5</accession>
<dbReference type="SUPFAM" id="SSF46894">
    <property type="entry name" value="C-terminal effector domain of the bipartite response regulators"/>
    <property type="match status" value="1"/>
</dbReference>
<evidence type="ECO:0000259" key="9">
    <source>
        <dbReference type="PROSITE" id="PS51755"/>
    </source>
</evidence>
<dbReference type="InterPro" id="IPR039420">
    <property type="entry name" value="WalR-like"/>
</dbReference>
<dbReference type="GO" id="GO:0005829">
    <property type="term" value="C:cytosol"/>
    <property type="evidence" value="ECO:0007669"/>
    <property type="project" value="TreeGrafter"/>
</dbReference>
<dbReference type="PANTHER" id="PTHR48111:SF1">
    <property type="entry name" value="TWO-COMPONENT RESPONSE REGULATOR ORR33"/>
    <property type="match status" value="1"/>
</dbReference>
<feature type="domain" description="Response regulatory" evidence="8">
    <location>
        <begin position="4"/>
        <end position="117"/>
    </location>
</feature>
<reference evidence="10 11" key="1">
    <citation type="submission" date="2016-11" db="EMBL/GenBank/DDBJ databases">
        <title>Paenibacillus species isolates.</title>
        <authorList>
            <person name="Beno S.M."/>
        </authorList>
    </citation>
    <scope>NUCLEOTIDE SEQUENCE [LARGE SCALE GENOMIC DNA]</scope>
    <source>
        <strain evidence="10 11">FSL F4-0100</strain>
    </source>
</reference>
<dbReference type="InterPro" id="IPR016032">
    <property type="entry name" value="Sig_transdc_resp-reg_C-effctor"/>
</dbReference>